<evidence type="ECO:0000256" key="7">
    <source>
        <dbReference type="SAM" id="MobiDB-lite"/>
    </source>
</evidence>
<sequence>MGIGTIVGSAVFNLLVIIGASAVAAGSALALSPKVLLRDMVVNVLAFGYLMAIFSDAAISWWEAAIGLVLYAIYLTCLLASASIASLTLALAPTACAWLEPYAHQSPAPGSLAAAAMAATDGDGRRAERARLLSLADEEENEMWSDGPALRPRLDSWGGDGLLTDDAIDEARAFPLLPPSLDALWTDNVDGDGECDEQEQQEEEADESSGSNNGEIDPVARFGSVFAAAARASTPPPPLRSAPVGRLEEPSLDVLYFGEDFDGELGLSDDVAEAGRPPRLSNLAVYADSESSNESTSPDLGGYSRTRESEQLRVARRRCEGALTAVVWTPLEHLFRYTIPPPRGNLVVLTFLCSFAWLALMIYGVSAFAARIGCMLHISQETLGLTALAIGTSMPDALSSVFVARQGHGTMCVSNAMGSNVFDILVALALPWFLSALMGDPVVVNTSDMRVFALFFFASLALVVAVLAAARWRLHWVGGAVLLAAYGGFAAFVVVRPDRE</sequence>
<proteinExistence type="inferred from homology"/>
<feature type="region of interest" description="Disordered" evidence="7">
    <location>
        <begin position="183"/>
        <end position="218"/>
    </location>
</feature>
<dbReference type="EMBL" id="GL349472">
    <property type="protein sequence ID" value="KNC52338.1"/>
    <property type="molecule type" value="Genomic_DNA"/>
</dbReference>
<feature type="domain" description="Sodium/calcium exchanger membrane region" evidence="9">
    <location>
        <begin position="1"/>
        <end position="78"/>
    </location>
</feature>
<evidence type="ECO:0000256" key="3">
    <source>
        <dbReference type="ARBA" id="ARBA00022449"/>
    </source>
</evidence>
<dbReference type="GO" id="GO:0005262">
    <property type="term" value="F:calcium channel activity"/>
    <property type="evidence" value="ECO:0007669"/>
    <property type="project" value="TreeGrafter"/>
</dbReference>
<dbReference type="eggNOG" id="KOG1307">
    <property type="taxonomic scope" value="Eukaryota"/>
</dbReference>
<evidence type="ECO:0000256" key="4">
    <source>
        <dbReference type="ARBA" id="ARBA00022692"/>
    </source>
</evidence>
<dbReference type="InterPro" id="IPR004837">
    <property type="entry name" value="NaCa_Exmemb"/>
</dbReference>
<gene>
    <name evidence="10" type="ORF">AMSG_08307</name>
</gene>
<organism evidence="10 11">
    <name type="scientific">Thecamonas trahens ATCC 50062</name>
    <dbReference type="NCBI Taxonomy" id="461836"/>
    <lineage>
        <taxon>Eukaryota</taxon>
        <taxon>Apusozoa</taxon>
        <taxon>Apusomonadida</taxon>
        <taxon>Apusomonadidae</taxon>
        <taxon>Thecamonas</taxon>
    </lineage>
</organism>
<reference evidence="10 11" key="1">
    <citation type="submission" date="2010-05" db="EMBL/GenBank/DDBJ databases">
        <title>The Genome Sequence of Thecamonas trahens ATCC 50062.</title>
        <authorList>
            <consortium name="The Broad Institute Genome Sequencing Platform"/>
            <person name="Russ C."/>
            <person name="Cuomo C."/>
            <person name="Shea T."/>
            <person name="Young S.K."/>
            <person name="Zeng Q."/>
            <person name="Koehrsen M."/>
            <person name="Haas B."/>
            <person name="Borodovsky M."/>
            <person name="Guigo R."/>
            <person name="Alvarado L."/>
            <person name="Berlin A."/>
            <person name="Bochicchio J."/>
            <person name="Borenstein D."/>
            <person name="Chapman S."/>
            <person name="Chen Z."/>
            <person name="Freedman E."/>
            <person name="Gellesch M."/>
            <person name="Goldberg J."/>
            <person name="Griggs A."/>
            <person name="Gujja S."/>
            <person name="Heilman E."/>
            <person name="Heiman D."/>
            <person name="Hepburn T."/>
            <person name="Howarth C."/>
            <person name="Jen D."/>
            <person name="Larson L."/>
            <person name="Mehta T."/>
            <person name="Park D."/>
            <person name="Pearson M."/>
            <person name="Roberts A."/>
            <person name="Saif S."/>
            <person name="Shenoy N."/>
            <person name="Sisk P."/>
            <person name="Stolte C."/>
            <person name="Sykes S."/>
            <person name="Thomson T."/>
            <person name="Walk T."/>
            <person name="White J."/>
            <person name="Yandava C."/>
            <person name="Burger G."/>
            <person name="Gray M.W."/>
            <person name="Holland P.W.H."/>
            <person name="King N."/>
            <person name="Lang F.B.F."/>
            <person name="Roger A.J."/>
            <person name="Ruiz-Trillo I."/>
            <person name="Lander E."/>
            <person name="Nusbaum C."/>
        </authorList>
    </citation>
    <scope>NUCLEOTIDE SEQUENCE [LARGE SCALE GENOMIC DNA]</scope>
    <source>
        <strain evidence="10 11">ATCC 50062</strain>
    </source>
</reference>
<accession>A0A0L0DLR6</accession>
<keyword evidence="3" id="KW-0813">Transport</keyword>
<dbReference type="Proteomes" id="UP000054408">
    <property type="component" value="Unassembled WGS sequence"/>
</dbReference>
<feature type="transmembrane region" description="Helical" evidence="8">
    <location>
        <begin position="451"/>
        <end position="470"/>
    </location>
</feature>
<keyword evidence="6 8" id="KW-0472">Membrane</keyword>
<keyword evidence="3" id="KW-0050">Antiport</keyword>
<protein>
    <submittedName>
        <fullName evidence="10">Ca2:Cation Antiporter family</fullName>
    </submittedName>
</protein>
<dbReference type="PANTHER" id="PTHR10846:SF8">
    <property type="entry name" value="INNER MEMBRANE PROTEIN YRBG"/>
    <property type="match status" value="1"/>
</dbReference>
<evidence type="ECO:0000256" key="6">
    <source>
        <dbReference type="ARBA" id="ARBA00023136"/>
    </source>
</evidence>
<dbReference type="OrthoDB" id="2127281at2759"/>
<feature type="compositionally biased region" description="Polar residues" evidence="7">
    <location>
        <begin position="289"/>
        <end position="298"/>
    </location>
</feature>
<feature type="region of interest" description="Disordered" evidence="7">
    <location>
        <begin position="286"/>
        <end position="306"/>
    </location>
</feature>
<evidence type="ECO:0000313" key="11">
    <source>
        <dbReference type="Proteomes" id="UP000054408"/>
    </source>
</evidence>
<keyword evidence="11" id="KW-1185">Reference proteome</keyword>
<evidence type="ECO:0000256" key="2">
    <source>
        <dbReference type="ARBA" id="ARBA00005364"/>
    </source>
</evidence>
<evidence type="ECO:0000313" key="10">
    <source>
        <dbReference type="EMBL" id="KNC52338.1"/>
    </source>
</evidence>
<dbReference type="STRING" id="461836.A0A0L0DLR6"/>
<feature type="transmembrane region" description="Helical" evidence="8">
    <location>
        <begin position="68"/>
        <end position="92"/>
    </location>
</feature>
<feature type="transmembrane region" description="Helical" evidence="8">
    <location>
        <begin position="6"/>
        <end position="29"/>
    </location>
</feature>
<evidence type="ECO:0000256" key="5">
    <source>
        <dbReference type="ARBA" id="ARBA00022989"/>
    </source>
</evidence>
<feature type="transmembrane region" description="Helical" evidence="8">
    <location>
        <begin position="476"/>
        <end position="495"/>
    </location>
</feature>
<feature type="transmembrane region" description="Helical" evidence="8">
    <location>
        <begin position="382"/>
        <end position="404"/>
    </location>
</feature>
<dbReference type="AlphaFoldDB" id="A0A0L0DLR6"/>
<keyword evidence="5 8" id="KW-1133">Transmembrane helix</keyword>
<name>A0A0L0DLR6_THETB</name>
<comment type="similarity">
    <text evidence="2">Belongs to the Ca(2+):cation antiporter (CaCA) (TC 2.A.19) family. SLC24A subfamily.</text>
</comment>
<dbReference type="Pfam" id="PF01699">
    <property type="entry name" value="Na_Ca_ex"/>
    <property type="match status" value="2"/>
</dbReference>
<comment type="subcellular location">
    <subcellularLocation>
        <location evidence="1">Membrane</location>
        <topology evidence="1">Multi-pass membrane protein</topology>
    </subcellularLocation>
</comment>
<dbReference type="InterPro" id="IPR004481">
    <property type="entry name" value="K/Na/Ca-exchanger"/>
</dbReference>
<dbReference type="GO" id="GO:0006874">
    <property type="term" value="P:intracellular calcium ion homeostasis"/>
    <property type="evidence" value="ECO:0007669"/>
    <property type="project" value="TreeGrafter"/>
</dbReference>
<dbReference type="Gene3D" id="1.20.1420.30">
    <property type="entry name" value="NCX, central ion-binding region"/>
    <property type="match status" value="2"/>
</dbReference>
<keyword evidence="4 8" id="KW-0812">Transmembrane</keyword>
<dbReference type="GO" id="GO:0005886">
    <property type="term" value="C:plasma membrane"/>
    <property type="evidence" value="ECO:0007669"/>
    <property type="project" value="TreeGrafter"/>
</dbReference>
<feature type="transmembrane region" description="Helical" evidence="8">
    <location>
        <begin position="424"/>
        <end position="444"/>
    </location>
</feature>
<dbReference type="PANTHER" id="PTHR10846">
    <property type="entry name" value="SODIUM/POTASSIUM/CALCIUM EXCHANGER"/>
    <property type="match status" value="1"/>
</dbReference>
<dbReference type="GeneID" id="25567028"/>
<feature type="transmembrane region" description="Helical" evidence="8">
    <location>
        <begin position="345"/>
        <end position="370"/>
    </location>
</feature>
<evidence type="ECO:0000259" key="9">
    <source>
        <dbReference type="Pfam" id="PF01699"/>
    </source>
</evidence>
<dbReference type="RefSeq" id="XP_013755388.1">
    <property type="nucleotide sequence ID" value="XM_013899934.1"/>
</dbReference>
<evidence type="ECO:0000256" key="1">
    <source>
        <dbReference type="ARBA" id="ARBA00004141"/>
    </source>
</evidence>
<dbReference type="InterPro" id="IPR044880">
    <property type="entry name" value="NCX_ion-bd_dom_sf"/>
</dbReference>
<dbReference type="GO" id="GO:0008273">
    <property type="term" value="F:calcium, potassium:sodium antiporter activity"/>
    <property type="evidence" value="ECO:0007669"/>
    <property type="project" value="TreeGrafter"/>
</dbReference>
<feature type="domain" description="Sodium/calcium exchanger membrane region" evidence="9">
    <location>
        <begin position="347"/>
        <end position="494"/>
    </location>
</feature>
<feature type="compositionally biased region" description="Acidic residues" evidence="7">
    <location>
        <begin position="189"/>
        <end position="207"/>
    </location>
</feature>
<evidence type="ECO:0000256" key="8">
    <source>
        <dbReference type="SAM" id="Phobius"/>
    </source>
</evidence>
<feature type="transmembrane region" description="Helical" evidence="8">
    <location>
        <begin position="41"/>
        <end position="62"/>
    </location>
</feature>